<dbReference type="InterPro" id="IPR002047">
    <property type="entry name" value="Adipokinetic_hormone_CS"/>
</dbReference>
<evidence type="ECO:0000313" key="10">
    <source>
        <dbReference type="EMBL" id="JAB57692.1"/>
    </source>
</evidence>
<evidence type="ECO:0000256" key="7">
    <source>
        <dbReference type="ARBA" id="ARBA00023283"/>
    </source>
</evidence>
<proteinExistence type="evidence at transcript level"/>
<reference evidence="10" key="1">
    <citation type="journal article" date="2014" name="Insect Biochem. Mol. Biol.">
        <title>An insight into the sialome of the frog biting fly, Corethrella appendiculata.</title>
        <authorList>
            <person name="Ribeiro J.M.C."/>
            <person name="Chagas A.C."/>
            <person name="Pham V.M."/>
            <person name="Lounibos L.P."/>
            <person name="Calvo E."/>
        </authorList>
    </citation>
    <scope>NUCLEOTIDE SEQUENCE</scope>
    <source>
        <tissue evidence="10">Salivary glands</tissue>
    </source>
</reference>
<dbReference type="GO" id="GO:0005576">
    <property type="term" value="C:extracellular region"/>
    <property type="evidence" value="ECO:0007669"/>
    <property type="project" value="UniProtKB-SubCell"/>
</dbReference>
<keyword evidence="5 9" id="KW-0732">Signal</keyword>
<keyword evidence="3" id="KW-0964">Secreted</keyword>
<protein>
    <submittedName>
        <fullName evidence="10">Putative adipokinetic hormone-like protein</fullName>
    </submittedName>
</protein>
<evidence type="ECO:0000256" key="1">
    <source>
        <dbReference type="ARBA" id="ARBA00004613"/>
    </source>
</evidence>
<sequence length="80" mass="9126">MEFLKFLSVILISTSLFFICNAQLTFTPAWGKRAAGNLNLNMQNPYSTMPDNCKTPVDSLMVIYRLIQSEAQKFLECTQK</sequence>
<feature type="chain" id="PRO_5004659972" evidence="9">
    <location>
        <begin position="23"/>
        <end position="80"/>
    </location>
</feature>
<dbReference type="AlphaFoldDB" id="U5EY62"/>
<evidence type="ECO:0000256" key="3">
    <source>
        <dbReference type="ARBA" id="ARBA00022525"/>
    </source>
</evidence>
<evidence type="ECO:0000256" key="6">
    <source>
        <dbReference type="ARBA" id="ARBA00022815"/>
    </source>
</evidence>
<organism evidence="10">
    <name type="scientific">Corethrella appendiculata</name>
    <dbReference type="NCBI Taxonomy" id="1370023"/>
    <lineage>
        <taxon>Eukaryota</taxon>
        <taxon>Metazoa</taxon>
        <taxon>Ecdysozoa</taxon>
        <taxon>Arthropoda</taxon>
        <taxon>Hexapoda</taxon>
        <taxon>Insecta</taxon>
        <taxon>Pterygota</taxon>
        <taxon>Neoptera</taxon>
        <taxon>Endopterygota</taxon>
        <taxon>Diptera</taxon>
        <taxon>Nematocera</taxon>
        <taxon>Culicoidea</taxon>
        <taxon>Chaoboridae</taxon>
        <taxon>Corethrella</taxon>
    </lineage>
</organism>
<comment type="similarity">
    <text evidence="2">Belongs to the AKH/HRTH/RPCH family.</text>
</comment>
<keyword evidence="8" id="KW-0527">Neuropeptide</keyword>
<evidence type="ECO:0000256" key="2">
    <source>
        <dbReference type="ARBA" id="ARBA00006145"/>
    </source>
</evidence>
<dbReference type="GO" id="GO:0007218">
    <property type="term" value="P:neuropeptide signaling pathway"/>
    <property type="evidence" value="ECO:0007669"/>
    <property type="project" value="UniProtKB-KW"/>
</dbReference>
<dbReference type="EMBL" id="GANO01002179">
    <property type="protein sequence ID" value="JAB57692.1"/>
    <property type="molecule type" value="mRNA"/>
</dbReference>
<keyword evidence="7" id="KW-0873">Pyrrolidone carboxylic acid</keyword>
<keyword evidence="4" id="KW-0372">Hormone</keyword>
<keyword evidence="6" id="KW-0027">Amidation</keyword>
<evidence type="ECO:0000256" key="5">
    <source>
        <dbReference type="ARBA" id="ARBA00022729"/>
    </source>
</evidence>
<feature type="signal peptide" evidence="9">
    <location>
        <begin position="1"/>
        <end position="22"/>
    </location>
</feature>
<evidence type="ECO:0000256" key="4">
    <source>
        <dbReference type="ARBA" id="ARBA00022702"/>
    </source>
</evidence>
<comment type="subcellular location">
    <subcellularLocation>
        <location evidence="1">Secreted</location>
    </subcellularLocation>
</comment>
<dbReference type="InterPro" id="IPR010475">
    <property type="entry name" value="AKH/RPCH_hormone"/>
</dbReference>
<dbReference type="Pfam" id="PF06377">
    <property type="entry name" value="Adipokin_hormo"/>
    <property type="match status" value="1"/>
</dbReference>
<evidence type="ECO:0000256" key="9">
    <source>
        <dbReference type="SAM" id="SignalP"/>
    </source>
</evidence>
<dbReference type="PROSITE" id="PS00256">
    <property type="entry name" value="AKH"/>
    <property type="match status" value="1"/>
</dbReference>
<name>U5EY62_9DIPT</name>
<evidence type="ECO:0000256" key="8">
    <source>
        <dbReference type="ARBA" id="ARBA00023320"/>
    </source>
</evidence>
<dbReference type="GO" id="GO:0005179">
    <property type="term" value="F:hormone activity"/>
    <property type="evidence" value="ECO:0007669"/>
    <property type="project" value="UniProtKB-KW"/>
</dbReference>
<accession>U5EY62</accession>